<sequence>MSAVATPSGPVGVAVAQFAPTADTAANLAEIARLTALAVSRGAALVVFPEYSSHFSSPLGPNALAAAEPIDGPFATALAAIARHNGVVLVAGLIESADDAHYYNTLVAFDGSGELVARYRKVHLYDAFGGRESEWMRAGAVEHPQTFTVGSFTVGLQTCYDIRFPESTRWLVDAGVDLVLVPAEWVPGPGKERHWMTLVAARAIENTVFVAAADHTAPGGIGLSTIVDPMGELVASIGAQTDVAVAFIDSERVAAVRRVNPALALRRFEVAPKA</sequence>
<dbReference type="InterPro" id="IPR001110">
    <property type="entry name" value="UPF0012_CS"/>
</dbReference>
<dbReference type="GO" id="GO:0016787">
    <property type="term" value="F:hydrolase activity"/>
    <property type="evidence" value="ECO:0007669"/>
    <property type="project" value="UniProtKB-KW"/>
</dbReference>
<keyword evidence="3" id="KW-0378">Hydrolase</keyword>
<dbReference type="SUPFAM" id="SSF56317">
    <property type="entry name" value="Carbon-nitrogen hydrolase"/>
    <property type="match status" value="1"/>
</dbReference>
<dbReference type="PANTHER" id="PTHR23088:SF27">
    <property type="entry name" value="DEAMINATED GLUTATHIONE AMIDASE"/>
    <property type="match status" value="1"/>
</dbReference>
<evidence type="ECO:0000313" key="4">
    <source>
        <dbReference type="Proteomes" id="UP000598775"/>
    </source>
</evidence>
<dbReference type="CDD" id="cd07581">
    <property type="entry name" value="nitrilase_3"/>
    <property type="match status" value="1"/>
</dbReference>
<comment type="caution">
    <text evidence="3">The sequence shown here is derived from an EMBL/GenBank/DDBJ whole genome shotgun (WGS) entry which is preliminary data.</text>
</comment>
<dbReference type="EMBL" id="BMGP01000003">
    <property type="protein sequence ID" value="GGF26518.1"/>
    <property type="molecule type" value="Genomic_DNA"/>
</dbReference>
<dbReference type="PANTHER" id="PTHR23088">
    <property type="entry name" value="NITRILASE-RELATED"/>
    <property type="match status" value="1"/>
</dbReference>
<comment type="similarity">
    <text evidence="1">Belongs to the carbon-nitrogen hydrolase superfamily. NIT1/NIT2 family.</text>
</comment>
<name>A0A917EYW3_9MICO</name>
<evidence type="ECO:0000259" key="2">
    <source>
        <dbReference type="PROSITE" id="PS50263"/>
    </source>
</evidence>
<accession>A0A917EYW3</accession>
<evidence type="ECO:0000256" key="1">
    <source>
        <dbReference type="ARBA" id="ARBA00010613"/>
    </source>
</evidence>
<proteinExistence type="inferred from homology"/>
<dbReference type="RefSeq" id="WP_188677575.1">
    <property type="nucleotide sequence ID" value="NZ_BMGP01000003.1"/>
</dbReference>
<dbReference type="Gene3D" id="3.60.110.10">
    <property type="entry name" value="Carbon-nitrogen hydrolase"/>
    <property type="match status" value="1"/>
</dbReference>
<dbReference type="PROSITE" id="PS01227">
    <property type="entry name" value="UPF0012"/>
    <property type="match status" value="1"/>
</dbReference>
<evidence type="ECO:0000313" key="3">
    <source>
        <dbReference type="EMBL" id="GGF26518.1"/>
    </source>
</evidence>
<reference evidence="3 4" key="1">
    <citation type="journal article" date="2014" name="Int. J. Syst. Evol. Microbiol.">
        <title>Complete genome sequence of Corynebacterium casei LMG S-19264T (=DSM 44701T), isolated from a smear-ripened cheese.</title>
        <authorList>
            <consortium name="US DOE Joint Genome Institute (JGI-PGF)"/>
            <person name="Walter F."/>
            <person name="Albersmeier A."/>
            <person name="Kalinowski J."/>
            <person name="Ruckert C."/>
        </authorList>
    </citation>
    <scope>NUCLEOTIDE SEQUENCE [LARGE SCALE GENOMIC DNA]</scope>
    <source>
        <strain evidence="3 4">CGMCC 1.12976</strain>
    </source>
</reference>
<dbReference type="PROSITE" id="PS50263">
    <property type="entry name" value="CN_HYDROLASE"/>
    <property type="match status" value="1"/>
</dbReference>
<dbReference type="InterPro" id="IPR003010">
    <property type="entry name" value="C-N_Hydrolase"/>
</dbReference>
<protein>
    <submittedName>
        <fullName evidence="3">Hydrolase</fullName>
    </submittedName>
</protein>
<feature type="domain" description="CN hydrolase" evidence="2">
    <location>
        <begin position="11"/>
        <end position="250"/>
    </location>
</feature>
<keyword evidence="4" id="KW-1185">Reference proteome</keyword>
<dbReference type="AlphaFoldDB" id="A0A917EYW3"/>
<organism evidence="3 4">
    <name type="scientific">Subtercola lobariae</name>
    <dbReference type="NCBI Taxonomy" id="1588641"/>
    <lineage>
        <taxon>Bacteria</taxon>
        <taxon>Bacillati</taxon>
        <taxon>Actinomycetota</taxon>
        <taxon>Actinomycetes</taxon>
        <taxon>Micrococcales</taxon>
        <taxon>Microbacteriaceae</taxon>
        <taxon>Subtercola</taxon>
    </lineage>
</organism>
<dbReference type="InterPro" id="IPR036526">
    <property type="entry name" value="C-N_Hydrolase_sf"/>
</dbReference>
<gene>
    <name evidence="3" type="ORF">GCM10011399_19860</name>
</gene>
<dbReference type="Pfam" id="PF00795">
    <property type="entry name" value="CN_hydrolase"/>
    <property type="match status" value="1"/>
</dbReference>
<dbReference type="Proteomes" id="UP000598775">
    <property type="component" value="Unassembled WGS sequence"/>
</dbReference>